<dbReference type="GO" id="GO:0004674">
    <property type="term" value="F:protein serine/threonine kinase activity"/>
    <property type="evidence" value="ECO:0007669"/>
    <property type="project" value="UniProtKB-KW"/>
</dbReference>
<feature type="binding site" evidence="6">
    <location>
        <position position="86"/>
    </location>
    <ligand>
        <name>ATP</name>
        <dbReference type="ChEBI" id="CHEBI:30616"/>
    </ligand>
</feature>
<feature type="domain" description="Protein kinase" evidence="9">
    <location>
        <begin position="58"/>
        <end position="336"/>
    </location>
</feature>
<gene>
    <name evidence="10" type="ORF">LVIROSA_LOCUS31830</name>
</gene>
<dbReference type="InterPro" id="IPR000719">
    <property type="entry name" value="Prot_kinase_dom"/>
</dbReference>
<evidence type="ECO:0000259" key="9">
    <source>
        <dbReference type="PROSITE" id="PS50011"/>
    </source>
</evidence>
<reference evidence="10 11" key="1">
    <citation type="submission" date="2022-01" db="EMBL/GenBank/DDBJ databases">
        <authorList>
            <person name="Xiong W."/>
            <person name="Schranz E."/>
        </authorList>
    </citation>
    <scope>NUCLEOTIDE SEQUENCE [LARGE SCALE GENOMIC DNA]</scope>
</reference>
<sequence length="340" mass="37634">MFFLKFFGCFAISDKVADCASEDGGGCCTSTTAVNTKDTCLVTCVKKFSWEEIRKRSRNFSRVIGSGGFSTVYLARLPDSGLTAVKIQSACTERLAGIHDQELRVLLRLKHPNIVKLLGHCDDREEERVLLFEYASNGTLHDKLHVSSSVTLTWKVRKLIALQLAEALEYLHGMHIIHGDIKASNILLDEQLNCKLCDFGSAKLGFTSMVLPPSSTKMKRMIMGSQGYMDPHYLKTGLVLKKNDVYSYGVVLLELVTGREAFNLEKGEKLTDVIGPVVCGVVGVEDVVDPRLRYDGSLDLEEVRAMVTLAEMCIGSSPMVRPSANEIVVSMKNNFLSMTY</sequence>
<dbReference type="Gene3D" id="1.10.510.10">
    <property type="entry name" value="Transferase(Phosphotransferase) domain 1"/>
    <property type="match status" value="1"/>
</dbReference>
<evidence type="ECO:0000256" key="4">
    <source>
        <dbReference type="ARBA" id="ARBA00022777"/>
    </source>
</evidence>
<dbReference type="Pfam" id="PF00069">
    <property type="entry name" value="Pkinase"/>
    <property type="match status" value="1"/>
</dbReference>
<evidence type="ECO:0000256" key="2">
    <source>
        <dbReference type="ARBA" id="ARBA00022679"/>
    </source>
</evidence>
<proteinExistence type="inferred from homology"/>
<evidence type="ECO:0000256" key="7">
    <source>
        <dbReference type="RuleBase" id="RU000304"/>
    </source>
</evidence>
<dbReference type="InterPro" id="IPR017441">
    <property type="entry name" value="Protein_kinase_ATP_BS"/>
</dbReference>
<dbReference type="InterPro" id="IPR011009">
    <property type="entry name" value="Kinase-like_dom_sf"/>
</dbReference>
<keyword evidence="11" id="KW-1185">Reference proteome</keyword>
<evidence type="ECO:0000256" key="8">
    <source>
        <dbReference type="SAM" id="SignalP"/>
    </source>
</evidence>
<keyword evidence="4" id="KW-0418">Kinase</keyword>
<accession>A0AAU9P7B3</accession>
<dbReference type="PANTHER" id="PTHR47989:SF26">
    <property type="entry name" value="PROTEIN KINASE DOMAIN-CONTAINING PROTEIN"/>
    <property type="match status" value="1"/>
</dbReference>
<evidence type="ECO:0000256" key="6">
    <source>
        <dbReference type="PROSITE-ProRule" id="PRU10141"/>
    </source>
</evidence>
<dbReference type="GO" id="GO:0005524">
    <property type="term" value="F:ATP binding"/>
    <property type="evidence" value="ECO:0007669"/>
    <property type="project" value="UniProtKB-UniRule"/>
</dbReference>
<feature type="chain" id="PRO_5043415030" description="Protein kinase domain-containing protein" evidence="8">
    <location>
        <begin position="20"/>
        <end position="340"/>
    </location>
</feature>
<keyword evidence="3 6" id="KW-0547">Nucleotide-binding</keyword>
<dbReference type="PROSITE" id="PS00108">
    <property type="entry name" value="PROTEIN_KINASE_ST"/>
    <property type="match status" value="1"/>
</dbReference>
<comment type="similarity">
    <text evidence="7">Belongs to the protein kinase superfamily.</text>
</comment>
<keyword evidence="5 6" id="KW-0067">ATP-binding</keyword>
<keyword evidence="2" id="KW-0808">Transferase</keyword>
<dbReference type="PROSITE" id="PS00107">
    <property type="entry name" value="PROTEIN_KINASE_ATP"/>
    <property type="match status" value="1"/>
</dbReference>
<evidence type="ECO:0000256" key="5">
    <source>
        <dbReference type="ARBA" id="ARBA00022840"/>
    </source>
</evidence>
<feature type="signal peptide" evidence="8">
    <location>
        <begin position="1"/>
        <end position="19"/>
    </location>
</feature>
<keyword evidence="8" id="KW-0732">Signal</keyword>
<evidence type="ECO:0000256" key="1">
    <source>
        <dbReference type="ARBA" id="ARBA00022527"/>
    </source>
</evidence>
<dbReference type="EMBL" id="CAKMRJ010005523">
    <property type="protein sequence ID" value="CAH1446110.1"/>
    <property type="molecule type" value="Genomic_DNA"/>
</dbReference>
<evidence type="ECO:0000313" key="11">
    <source>
        <dbReference type="Proteomes" id="UP001157418"/>
    </source>
</evidence>
<dbReference type="Gene3D" id="3.30.200.20">
    <property type="entry name" value="Phosphorylase Kinase, domain 1"/>
    <property type="match status" value="1"/>
</dbReference>
<keyword evidence="1 7" id="KW-0723">Serine/threonine-protein kinase</keyword>
<evidence type="ECO:0000313" key="10">
    <source>
        <dbReference type="EMBL" id="CAH1446110.1"/>
    </source>
</evidence>
<dbReference type="SMART" id="SM00220">
    <property type="entry name" value="S_TKc"/>
    <property type="match status" value="1"/>
</dbReference>
<dbReference type="PROSITE" id="PS50011">
    <property type="entry name" value="PROTEIN_KINASE_DOM"/>
    <property type="match status" value="1"/>
</dbReference>
<comment type="caution">
    <text evidence="10">The sequence shown here is derived from an EMBL/GenBank/DDBJ whole genome shotgun (WGS) entry which is preliminary data.</text>
</comment>
<dbReference type="SUPFAM" id="SSF56112">
    <property type="entry name" value="Protein kinase-like (PK-like)"/>
    <property type="match status" value="1"/>
</dbReference>
<dbReference type="PANTHER" id="PTHR47989">
    <property type="entry name" value="OS01G0750732 PROTEIN"/>
    <property type="match status" value="1"/>
</dbReference>
<dbReference type="Proteomes" id="UP001157418">
    <property type="component" value="Unassembled WGS sequence"/>
</dbReference>
<dbReference type="AlphaFoldDB" id="A0AAU9P7B3"/>
<dbReference type="InterPro" id="IPR008271">
    <property type="entry name" value="Ser/Thr_kinase_AS"/>
</dbReference>
<name>A0AAU9P7B3_9ASTR</name>
<evidence type="ECO:0000256" key="3">
    <source>
        <dbReference type="ARBA" id="ARBA00022741"/>
    </source>
</evidence>
<protein>
    <recommendedName>
        <fullName evidence="9">Protein kinase domain-containing protein</fullName>
    </recommendedName>
</protein>
<organism evidence="10 11">
    <name type="scientific">Lactuca virosa</name>
    <dbReference type="NCBI Taxonomy" id="75947"/>
    <lineage>
        <taxon>Eukaryota</taxon>
        <taxon>Viridiplantae</taxon>
        <taxon>Streptophyta</taxon>
        <taxon>Embryophyta</taxon>
        <taxon>Tracheophyta</taxon>
        <taxon>Spermatophyta</taxon>
        <taxon>Magnoliopsida</taxon>
        <taxon>eudicotyledons</taxon>
        <taxon>Gunneridae</taxon>
        <taxon>Pentapetalae</taxon>
        <taxon>asterids</taxon>
        <taxon>campanulids</taxon>
        <taxon>Asterales</taxon>
        <taxon>Asteraceae</taxon>
        <taxon>Cichorioideae</taxon>
        <taxon>Cichorieae</taxon>
        <taxon>Lactucinae</taxon>
        <taxon>Lactuca</taxon>
    </lineage>
</organism>